<dbReference type="GO" id="GO:0005576">
    <property type="term" value="C:extracellular region"/>
    <property type="evidence" value="ECO:0007669"/>
    <property type="project" value="TreeGrafter"/>
</dbReference>
<dbReference type="RefSeq" id="WP_420717453.1">
    <property type="nucleotide sequence ID" value="NZ_CP053588.1"/>
</dbReference>
<gene>
    <name evidence="11" type="ORF">HJG54_34645</name>
</gene>
<protein>
    <submittedName>
        <fullName evidence="11">L,D-transpeptidase</fullName>
    </submittedName>
</protein>
<dbReference type="PANTHER" id="PTHR30582:SF24">
    <property type="entry name" value="L,D-TRANSPEPTIDASE ERFK_SRFK-RELATED"/>
    <property type="match status" value="1"/>
</dbReference>
<accession>A0AA96WM03</accession>
<dbReference type="GO" id="GO:0018104">
    <property type="term" value="P:peptidoglycan-protein cross-linking"/>
    <property type="evidence" value="ECO:0007669"/>
    <property type="project" value="TreeGrafter"/>
</dbReference>
<keyword evidence="8 9" id="KW-0961">Cell wall biogenesis/degradation</keyword>
<dbReference type="GO" id="GO:0071972">
    <property type="term" value="F:peptidoglycan L,D-transpeptidase activity"/>
    <property type="evidence" value="ECO:0007669"/>
    <property type="project" value="TreeGrafter"/>
</dbReference>
<sequence>MGFHGISTRNSIGWAVSHGCVRMFNEDVRQLYEMVELRTPVVVQP</sequence>
<dbReference type="Pfam" id="PF03734">
    <property type="entry name" value="YkuD"/>
    <property type="match status" value="1"/>
</dbReference>
<comment type="pathway">
    <text evidence="1 9">Cell wall biogenesis; peptidoglycan biosynthesis.</text>
</comment>
<dbReference type="PROSITE" id="PS52029">
    <property type="entry name" value="LD_TPASE"/>
    <property type="match status" value="1"/>
</dbReference>
<evidence type="ECO:0000259" key="10">
    <source>
        <dbReference type="PROSITE" id="PS52029"/>
    </source>
</evidence>
<feature type="active site" description="Nucleophile" evidence="9">
    <location>
        <position position="20"/>
    </location>
</feature>
<dbReference type="PANTHER" id="PTHR30582">
    <property type="entry name" value="L,D-TRANSPEPTIDASE"/>
    <property type="match status" value="1"/>
</dbReference>
<proteinExistence type="inferred from homology"/>
<evidence type="ECO:0000256" key="2">
    <source>
        <dbReference type="ARBA" id="ARBA00005992"/>
    </source>
</evidence>
<evidence type="ECO:0000256" key="9">
    <source>
        <dbReference type="PROSITE-ProRule" id="PRU01373"/>
    </source>
</evidence>
<dbReference type="InterPro" id="IPR038063">
    <property type="entry name" value="Transpep_catalytic_dom"/>
</dbReference>
<evidence type="ECO:0000256" key="4">
    <source>
        <dbReference type="ARBA" id="ARBA00022679"/>
    </source>
</evidence>
<dbReference type="CDD" id="cd16913">
    <property type="entry name" value="YkuD_like"/>
    <property type="match status" value="1"/>
</dbReference>
<dbReference type="EMBL" id="CP053588">
    <property type="protein sequence ID" value="WNZ28163.1"/>
    <property type="molecule type" value="Genomic_DNA"/>
</dbReference>
<name>A0AA96WM03_9CYAN</name>
<keyword evidence="5" id="KW-0378">Hydrolase</keyword>
<keyword evidence="3" id="KW-0328">Glycosyltransferase</keyword>
<dbReference type="GO" id="GO:0016757">
    <property type="term" value="F:glycosyltransferase activity"/>
    <property type="evidence" value="ECO:0007669"/>
    <property type="project" value="UniProtKB-KW"/>
</dbReference>
<feature type="active site" description="Proton donor/acceptor" evidence="9">
    <location>
        <position position="4"/>
    </location>
</feature>
<evidence type="ECO:0000256" key="5">
    <source>
        <dbReference type="ARBA" id="ARBA00022801"/>
    </source>
</evidence>
<dbReference type="GO" id="GO:0008360">
    <property type="term" value="P:regulation of cell shape"/>
    <property type="evidence" value="ECO:0007669"/>
    <property type="project" value="UniProtKB-UniRule"/>
</dbReference>
<geneLocation type="plasmid" evidence="11">
    <name>p1</name>
</geneLocation>
<dbReference type="InterPro" id="IPR050979">
    <property type="entry name" value="LD-transpeptidase"/>
</dbReference>
<dbReference type="SUPFAM" id="SSF141523">
    <property type="entry name" value="L,D-transpeptidase catalytic domain-like"/>
    <property type="match status" value="1"/>
</dbReference>
<keyword evidence="6 9" id="KW-0133">Cell shape</keyword>
<reference evidence="11" key="1">
    <citation type="submission" date="2020-05" db="EMBL/GenBank/DDBJ databases">
        <authorList>
            <person name="Zhu T."/>
            <person name="Keshari N."/>
            <person name="Lu X."/>
        </authorList>
    </citation>
    <scope>NUCLEOTIDE SEQUENCE</scope>
    <source>
        <strain evidence="11">NK1-12</strain>
        <plasmid evidence="11">p1</plasmid>
    </source>
</reference>
<evidence type="ECO:0000256" key="6">
    <source>
        <dbReference type="ARBA" id="ARBA00022960"/>
    </source>
</evidence>
<dbReference type="AlphaFoldDB" id="A0AA96WM03"/>
<keyword evidence="7 9" id="KW-0573">Peptidoglycan synthesis</keyword>
<evidence type="ECO:0000256" key="1">
    <source>
        <dbReference type="ARBA" id="ARBA00004752"/>
    </source>
</evidence>
<evidence type="ECO:0000256" key="3">
    <source>
        <dbReference type="ARBA" id="ARBA00022676"/>
    </source>
</evidence>
<dbReference type="Gene3D" id="2.40.440.10">
    <property type="entry name" value="L,D-transpeptidase catalytic domain-like"/>
    <property type="match status" value="1"/>
</dbReference>
<keyword evidence="11" id="KW-0614">Plasmid</keyword>
<dbReference type="GO" id="GO:0071555">
    <property type="term" value="P:cell wall organization"/>
    <property type="evidence" value="ECO:0007669"/>
    <property type="project" value="UniProtKB-UniRule"/>
</dbReference>
<feature type="domain" description="L,D-TPase catalytic" evidence="10">
    <location>
        <begin position="1"/>
        <end position="44"/>
    </location>
</feature>
<evidence type="ECO:0000313" key="11">
    <source>
        <dbReference type="EMBL" id="WNZ28163.1"/>
    </source>
</evidence>
<organism evidence="11">
    <name type="scientific">Leptolyngbya sp. NK1-12</name>
    <dbReference type="NCBI Taxonomy" id="2547451"/>
    <lineage>
        <taxon>Bacteria</taxon>
        <taxon>Bacillati</taxon>
        <taxon>Cyanobacteriota</taxon>
        <taxon>Cyanophyceae</taxon>
        <taxon>Leptolyngbyales</taxon>
        <taxon>Leptolyngbyaceae</taxon>
        <taxon>Leptolyngbya group</taxon>
        <taxon>Leptolyngbya</taxon>
    </lineage>
</organism>
<evidence type="ECO:0000256" key="8">
    <source>
        <dbReference type="ARBA" id="ARBA00023316"/>
    </source>
</evidence>
<comment type="similarity">
    <text evidence="2">Belongs to the YkuD family.</text>
</comment>
<dbReference type="InterPro" id="IPR005490">
    <property type="entry name" value="LD_TPept_cat_dom"/>
</dbReference>
<evidence type="ECO:0000256" key="7">
    <source>
        <dbReference type="ARBA" id="ARBA00022984"/>
    </source>
</evidence>
<keyword evidence="4" id="KW-0808">Transferase</keyword>